<keyword evidence="2" id="KW-1185">Reference proteome</keyword>
<dbReference type="Proteomes" id="UP000785679">
    <property type="component" value="Unassembled WGS sequence"/>
</dbReference>
<proteinExistence type="predicted"/>
<protein>
    <submittedName>
        <fullName evidence="1">Uncharacterized protein</fullName>
    </submittedName>
</protein>
<comment type="caution">
    <text evidence="1">The sequence shown here is derived from an EMBL/GenBank/DDBJ whole genome shotgun (WGS) entry which is preliminary data.</text>
</comment>
<reference evidence="1" key="1">
    <citation type="submission" date="2019-06" db="EMBL/GenBank/DDBJ databases">
        <authorList>
            <person name="Zheng W."/>
        </authorList>
    </citation>
    <scope>NUCLEOTIDE SEQUENCE</scope>
    <source>
        <strain evidence="1">QDHG01</strain>
    </source>
</reference>
<organism evidence="1 2">
    <name type="scientific">Halteria grandinella</name>
    <dbReference type="NCBI Taxonomy" id="5974"/>
    <lineage>
        <taxon>Eukaryota</taxon>
        <taxon>Sar</taxon>
        <taxon>Alveolata</taxon>
        <taxon>Ciliophora</taxon>
        <taxon>Intramacronucleata</taxon>
        <taxon>Spirotrichea</taxon>
        <taxon>Stichotrichia</taxon>
        <taxon>Sporadotrichida</taxon>
        <taxon>Halteriidae</taxon>
        <taxon>Halteria</taxon>
    </lineage>
</organism>
<sequence>MLLTLPHKTQVGQVPIYNYHFDLLLLPIQSISLSPGILWGLHVLIAQLQLFWLIFQPQDPPYLCVRQLPLHTILQQEVDQEVQLVLDSSQNIYYR</sequence>
<dbReference type="EMBL" id="RRYP01018938">
    <property type="protein sequence ID" value="TNV73411.1"/>
    <property type="molecule type" value="Genomic_DNA"/>
</dbReference>
<evidence type="ECO:0000313" key="1">
    <source>
        <dbReference type="EMBL" id="TNV73411.1"/>
    </source>
</evidence>
<name>A0A8J8NE76_HALGN</name>
<accession>A0A8J8NE76</accession>
<gene>
    <name evidence="1" type="ORF">FGO68_gene15300</name>
</gene>
<dbReference type="AlphaFoldDB" id="A0A8J8NE76"/>
<evidence type="ECO:0000313" key="2">
    <source>
        <dbReference type="Proteomes" id="UP000785679"/>
    </source>
</evidence>